<gene>
    <name evidence="2" type="ORF">ZT1A5_G9350</name>
</gene>
<dbReference type="AlphaFoldDB" id="A0A1Y6LU51"/>
<proteinExistence type="predicted"/>
<evidence type="ECO:0000259" key="1">
    <source>
        <dbReference type="Pfam" id="PF12766"/>
    </source>
</evidence>
<evidence type="ECO:0000313" key="2">
    <source>
        <dbReference type="EMBL" id="SMY27905.1"/>
    </source>
</evidence>
<accession>A0A1Y6LU51</accession>
<sequence>MGAQKSLSGQLLARSWESFIDDAVELSLERNSERMSSPLQAHLGLQALFFNNIDYLLNITPQPTLKQTYINIFSSPATIASLRPTLRLGQLTHHLHLRTMASTSSPSVPQEAPWKKTFLDHISQMDSPEFVFSSLHQAPDKSSPTPYLPRARFCIYRGMWAQLPENKHNTAPMNERIFESEMPTFTTDVRMQKTFELFNSSAGHADSTKLTQGSGGGGPCEAVWWVKGETMVQWRIKGVAYIVGPDIESDEESSGVRTVKSELGERMRVVKEEGREGWGWGREVTACFGNISPGMRGSFANPPPGKPVDQSYDDQKLKLGQKVEDLEDPVARENFRVVVIKPEVVESVDQKDPATNRRHVWTFDKATGGWEHQECWP</sequence>
<feature type="domain" description="Pyridoxamine 5'-phosphate oxidase Alr4036 family FMN-binding" evidence="1">
    <location>
        <begin position="112"/>
        <end position="243"/>
    </location>
</feature>
<dbReference type="InterPro" id="IPR024624">
    <property type="entry name" value="Pyridox_Oxase_Alr4036_FMN-bd"/>
</dbReference>
<organism evidence="2 3">
    <name type="scientific">Zymoseptoria tritici ST99CH_1A5</name>
    <dbReference type="NCBI Taxonomy" id="1276529"/>
    <lineage>
        <taxon>Eukaryota</taxon>
        <taxon>Fungi</taxon>
        <taxon>Dikarya</taxon>
        <taxon>Ascomycota</taxon>
        <taxon>Pezizomycotina</taxon>
        <taxon>Dothideomycetes</taxon>
        <taxon>Dothideomycetidae</taxon>
        <taxon>Mycosphaerellales</taxon>
        <taxon>Mycosphaerellaceae</taxon>
        <taxon>Zymoseptoria</taxon>
    </lineage>
</organism>
<evidence type="ECO:0000313" key="3">
    <source>
        <dbReference type="Proteomes" id="UP000215453"/>
    </source>
</evidence>
<dbReference type="Gene3D" id="2.30.110.10">
    <property type="entry name" value="Electron Transport, Fmn-binding Protein, Chain A"/>
    <property type="match status" value="1"/>
</dbReference>
<name>A0A1Y6LU51_ZYMTR</name>
<dbReference type="Pfam" id="PF12766">
    <property type="entry name" value="Pyridox_oxase_2"/>
    <property type="match status" value="1"/>
</dbReference>
<dbReference type="PANTHER" id="PTHR28243:SF1">
    <property type="entry name" value="PYRIDOXAMINE 5'-PHOSPHATE OXIDASE ALR4036 FAMILY FMN-BINDING DOMAIN-CONTAINING PROTEIN"/>
    <property type="match status" value="1"/>
</dbReference>
<reference evidence="2 3" key="1">
    <citation type="submission" date="2016-10" db="EMBL/GenBank/DDBJ databases">
        <authorList>
            <person name="Varghese N."/>
        </authorList>
    </citation>
    <scope>NUCLEOTIDE SEQUENCE [LARGE SCALE GENOMIC DNA]</scope>
</reference>
<protein>
    <recommendedName>
        <fullName evidence="1">Pyridoxamine 5'-phosphate oxidase Alr4036 family FMN-binding domain-containing protein</fullName>
    </recommendedName>
</protein>
<dbReference type="SUPFAM" id="SSF50475">
    <property type="entry name" value="FMN-binding split barrel"/>
    <property type="match status" value="1"/>
</dbReference>
<dbReference type="Proteomes" id="UP000215453">
    <property type="component" value="Chromosome 9"/>
</dbReference>
<dbReference type="GO" id="GO:0010181">
    <property type="term" value="F:FMN binding"/>
    <property type="evidence" value="ECO:0007669"/>
    <property type="project" value="InterPro"/>
</dbReference>
<dbReference type="PANTHER" id="PTHR28243">
    <property type="entry name" value="AGL049CP"/>
    <property type="match status" value="1"/>
</dbReference>
<dbReference type="InterPro" id="IPR012349">
    <property type="entry name" value="Split_barrel_FMN-bd"/>
</dbReference>
<dbReference type="EMBL" id="LT882684">
    <property type="protein sequence ID" value="SMY27905.1"/>
    <property type="molecule type" value="Genomic_DNA"/>
</dbReference>